<evidence type="ECO:0000256" key="4">
    <source>
        <dbReference type="ARBA" id="ARBA00071346"/>
    </source>
</evidence>
<dbReference type="FunCoup" id="A0A6P8R6R9">
    <property type="interactions" value="255"/>
</dbReference>
<accession>A0A6P8R6R9</accession>
<dbReference type="SUPFAM" id="SSF101898">
    <property type="entry name" value="NHL repeat"/>
    <property type="match status" value="1"/>
</dbReference>
<reference evidence="7" key="1">
    <citation type="submission" date="2025-08" db="UniProtKB">
        <authorList>
            <consortium name="RefSeq"/>
        </authorList>
    </citation>
    <scope>IDENTIFICATION</scope>
</reference>
<dbReference type="InterPro" id="IPR001258">
    <property type="entry name" value="NHL_repeat"/>
</dbReference>
<dbReference type="InParanoid" id="A0A6P8R6R9"/>
<keyword evidence="3" id="KW-0325">Glycoprotein</keyword>
<dbReference type="Proteomes" id="UP000515159">
    <property type="component" value="Chromosome 6"/>
</dbReference>
<protein>
    <recommendedName>
        <fullName evidence="4">NHL repeat-containing protein 3</fullName>
    </recommendedName>
</protein>
<proteinExistence type="predicted"/>
<evidence type="ECO:0000256" key="1">
    <source>
        <dbReference type="ARBA" id="ARBA00022729"/>
    </source>
</evidence>
<evidence type="ECO:0000256" key="3">
    <source>
        <dbReference type="ARBA" id="ARBA00023180"/>
    </source>
</evidence>
<evidence type="ECO:0000256" key="5">
    <source>
        <dbReference type="PROSITE-ProRule" id="PRU00504"/>
    </source>
</evidence>
<organism evidence="6 7">
    <name type="scientific">Geotrypetes seraphini</name>
    <name type="common">Gaboon caecilian</name>
    <name type="synonym">Caecilia seraphini</name>
    <dbReference type="NCBI Taxonomy" id="260995"/>
    <lineage>
        <taxon>Eukaryota</taxon>
        <taxon>Metazoa</taxon>
        <taxon>Chordata</taxon>
        <taxon>Craniata</taxon>
        <taxon>Vertebrata</taxon>
        <taxon>Euteleostomi</taxon>
        <taxon>Amphibia</taxon>
        <taxon>Gymnophiona</taxon>
        <taxon>Geotrypetes</taxon>
    </lineage>
</organism>
<dbReference type="RefSeq" id="XP_033805869.1">
    <property type="nucleotide sequence ID" value="XM_033949978.1"/>
</dbReference>
<keyword evidence="6" id="KW-1185">Reference proteome</keyword>
<dbReference type="KEGG" id="gsh:117362889"/>
<dbReference type="Pfam" id="PF01436">
    <property type="entry name" value="NHL"/>
    <property type="match status" value="1"/>
</dbReference>
<feature type="repeat" description="NHL" evidence="5">
    <location>
        <begin position="233"/>
        <end position="272"/>
    </location>
</feature>
<dbReference type="PROSITE" id="PS51125">
    <property type="entry name" value="NHL"/>
    <property type="match status" value="1"/>
</dbReference>
<evidence type="ECO:0000313" key="7">
    <source>
        <dbReference type="RefSeq" id="XP_033805869.1"/>
    </source>
</evidence>
<sequence length="372" mass="41156">SSLPHSPATRQLRKYVQGEYGSPRNRAGSLNLRLWALVIKGRHNPSPVCLQISRGIDDEVQSLLSFIKTEELLYKLDVSWPEYSEYFTGQASGVAVDSHRAVVYVAQRGENISKVLVFTEDGSFLNAWDTTTIEMPHGIFVVSRGTETSIWITDVGNGAHGHTIKQYSSSGDLLQVLGTPGRAGSNLNPLQFDQPAEIFVDTTGELYIVDGDGGLNNRLLKLSEDFKTLWFHGEKGTEPARFYIPHSVAVDSVNRVWVADKGNKRIQAFDKVSGEWLGSWTRCFSEDAPYSVRLTADEKYMIVAQLNINRIAILAVPPVGDIGDCHVVNRIQLADEVKPHLVDVNLKTGAVYVAEIGAQQVQKFVPFKLAKS</sequence>
<dbReference type="FunFam" id="2.120.10.30:FF:000043">
    <property type="entry name" value="NHL repeat containing 3"/>
    <property type="match status" value="1"/>
</dbReference>
<dbReference type="PANTHER" id="PTHR10680">
    <property type="entry name" value="PEPTIDYL-GLYCINE ALPHA-AMIDATING MONOOXYGENASE"/>
    <property type="match status" value="1"/>
</dbReference>
<evidence type="ECO:0000256" key="2">
    <source>
        <dbReference type="ARBA" id="ARBA00022737"/>
    </source>
</evidence>
<dbReference type="InterPro" id="IPR011042">
    <property type="entry name" value="6-blade_b-propeller_TolB-like"/>
</dbReference>
<gene>
    <name evidence="7" type="primary">NHLRC3</name>
</gene>
<keyword evidence="1" id="KW-0732">Signal</keyword>
<dbReference type="GeneID" id="117362889"/>
<name>A0A6P8R6R9_GEOSA</name>
<dbReference type="OrthoDB" id="10044505at2759"/>
<dbReference type="AlphaFoldDB" id="A0A6P8R6R9"/>
<evidence type="ECO:0000313" key="6">
    <source>
        <dbReference type="Proteomes" id="UP000515159"/>
    </source>
</evidence>
<keyword evidence="2" id="KW-0677">Repeat</keyword>
<feature type="non-terminal residue" evidence="7">
    <location>
        <position position="1"/>
    </location>
</feature>
<dbReference type="Gene3D" id="2.120.10.30">
    <property type="entry name" value="TolB, C-terminal domain"/>
    <property type="match status" value="1"/>
</dbReference>
<dbReference type="CTD" id="387921"/>